<dbReference type="AlphaFoldDB" id="A0A6V7H150"/>
<dbReference type="GO" id="GO:1990432">
    <property type="term" value="P:siRNA 3'-end processing"/>
    <property type="evidence" value="ECO:0007669"/>
    <property type="project" value="TreeGrafter"/>
</dbReference>
<dbReference type="SUPFAM" id="SSF82708">
    <property type="entry name" value="R3H domain"/>
    <property type="match status" value="1"/>
</dbReference>
<feature type="non-terminal residue" evidence="4">
    <location>
        <position position="562"/>
    </location>
</feature>
<dbReference type="GO" id="GO:0005634">
    <property type="term" value="C:nucleus"/>
    <property type="evidence" value="ECO:0007669"/>
    <property type="project" value="InterPro"/>
</dbReference>
<evidence type="ECO:0000259" key="3">
    <source>
        <dbReference type="Pfam" id="PF08675"/>
    </source>
</evidence>
<reference evidence="4" key="1">
    <citation type="submission" date="2020-07" db="EMBL/GenBank/DDBJ databases">
        <authorList>
            <person name="Nazaruddin N."/>
        </authorList>
    </citation>
    <scope>NUCLEOTIDE SEQUENCE</scope>
</reference>
<comment type="caution">
    <text evidence="4">The sequence shown here is derived from an EMBL/GenBank/DDBJ whole genome shotgun (WGS) entry which is preliminary data.</text>
</comment>
<comment type="similarity">
    <text evidence="1">Belongs to the CAF1 family.</text>
</comment>
<name>A0A6V7H150_9HYME</name>
<evidence type="ECO:0000313" key="4">
    <source>
        <dbReference type="EMBL" id="CAD1472657.1"/>
    </source>
</evidence>
<dbReference type="OrthoDB" id="1432093at2759"/>
<evidence type="ECO:0000313" key="5">
    <source>
        <dbReference type="Proteomes" id="UP000752696"/>
    </source>
</evidence>
<dbReference type="Pfam" id="PF04857">
    <property type="entry name" value="CAF1"/>
    <property type="match status" value="1"/>
</dbReference>
<organism evidence="4 5">
    <name type="scientific">Heterotrigona itama</name>
    <dbReference type="NCBI Taxonomy" id="395501"/>
    <lineage>
        <taxon>Eukaryota</taxon>
        <taxon>Metazoa</taxon>
        <taxon>Ecdysozoa</taxon>
        <taxon>Arthropoda</taxon>
        <taxon>Hexapoda</taxon>
        <taxon>Insecta</taxon>
        <taxon>Pterygota</taxon>
        <taxon>Neoptera</taxon>
        <taxon>Endopterygota</taxon>
        <taxon>Hymenoptera</taxon>
        <taxon>Apocrita</taxon>
        <taxon>Aculeata</taxon>
        <taxon>Apoidea</taxon>
        <taxon>Anthophila</taxon>
        <taxon>Apidae</taxon>
        <taxon>Heterotrigona</taxon>
    </lineage>
</organism>
<dbReference type="GO" id="GO:0003723">
    <property type="term" value="F:RNA binding"/>
    <property type="evidence" value="ECO:0007669"/>
    <property type="project" value="InterPro"/>
</dbReference>
<feature type="region of interest" description="Disordered" evidence="2">
    <location>
        <begin position="95"/>
        <end position="114"/>
    </location>
</feature>
<accession>A0A6V7H150</accession>
<dbReference type="InterPro" id="IPR036867">
    <property type="entry name" value="R3H_dom_sf"/>
</dbReference>
<dbReference type="InterPro" id="IPR036397">
    <property type="entry name" value="RNaseH_sf"/>
</dbReference>
<dbReference type="Gene3D" id="3.30.420.10">
    <property type="entry name" value="Ribonuclease H-like superfamily/Ribonuclease H"/>
    <property type="match status" value="2"/>
</dbReference>
<dbReference type="PANTHER" id="PTHR15092:SF44">
    <property type="entry name" value="POLY(A)-SPECIFIC RIBONUCLEASE PARN"/>
    <property type="match status" value="1"/>
</dbReference>
<proteinExistence type="inferred from homology"/>
<dbReference type="SUPFAM" id="SSF53098">
    <property type="entry name" value="Ribonuclease H-like"/>
    <property type="match status" value="1"/>
</dbReference>
<keyword evidence="5" id="KW-1185">Reference proteome</keyword>
<feature type="domain" description="Poly(A)-specific ribonuclease RNA-binding" evidence="3">
    <location>
        <begin position="498"/>
        <end position="544"/>
    </location>
</feature>
<evidence type="ECO:0000256" key="1">
    <source>
        <dbReference type="ARBA" id="ARBA00008372"/>
    </source>
</evidence>
<dbReference type="GO" id="GO:0005737">
    <property type="term" value="C:cytoplasm"/>
    <property type="evidence" value="ECO:0007669"/>
    <property type="project" value="InterPro"/>
</dbReference>
<dbReference type="PANTHER" id="PTHR15092">
    <property type="entry name" value="POLY A -SPECIFIC RIBONUCLEASE/TARGET OF EGR1, MEMBER 1"/>
    <property type="match status" value="1"/>
</dbReference>
<dbReference type="Pfam" id="PF08675">
    <property type="entry name" value="RNA_bind"/>
    <property type="match status" value="1"/>
</dbReference>
<dbReference type="Proteomes" id="UP000752696">
    <property type="component" value="Unassembled WGS sequence"/>
</dbReference>
<gene>
    <name evidence="4" type="ORF">MHI_LOCUS312017</name>
</gene>
<evidence type="ECO:0000256" key="2">
    <source>
        <dbReference type="SAM" id="MobiDB-lite"/>
    </source>
</evidence>
<dbReference type="InterPro" id="IPR014789">
    <property type="entry name" value="PolyA-riboNase_RNA-binding"/>
</dbReference>
<dbReference type="GO" id="GO:0004535">
    <property type="term" value="F:poly(A)-specific ribonuclease activity"/>
    <property type="evidence" value="ECO:0007669"/>
    <property type="project" value="InterPro"/>
</dbReference>
<feature type="compositionally biased region" description="Basic and acidic residues" evidence="2">
    <location>
        <begin position="95"/>
        <end position="104"/>
    </location>
</feature>
<dbReference type="GO" id="GO:0000289">
    <property type="term" value="P:nuclear-transcribed mRNA poly(A) tail shortening"/>
    <property type="evidence" value="ECO:0007669"/>
    <property type="project" value="TreeGrafter"/>
</dbReference>
<dbReference type="InterPro" id="IPR006941">
    <property type="entry name" value="RNase_CAF1"/>
</dbReference>
<dbReference type="EMBL" id="CAJDYZ010005638">
    <property type="protein sequence ID" value="CAD1472657.1"/>
    <property type="molecule type" value="Genomic_DNA"/>
</dbReference>
<dbReference type="InterPro" id="IPR012337">
    <property type="entry name" value="RNaseH-like_sf"/>
</dbReference>
<sequence>MAIFWLQPFEYSVGDKIRPRDGRMIVDAGNRVVKNCNIIFGRELRHVVLVRLGRRVAEHRASGSSRPLQQTDKRFAERSTLLFEERQYACKEHLDPLYDSKDPSDTDDSNPSDGNDIPVYTVCIRKTFLRSARDFQEVFAELNEVIENATFISIDGEFTGLNSGPDAGAFDTPAQYYAKLRSGSMDFLLVQFGLSIFTFNTETQKYSQRSYNIYIFPRPLNRSATDCRFMCQTSCISFLTSQGFDFNKLFKFGIPYLTASEEEKLVKRLEEKQKIREDIAGGELLPISDIDEFITSEEEEELVIDKCNAFIRRLVYQEAKLRWPNKLRIESKLENFACSLVIQRSGTKEEEEQRDVEKREKERIEIQQAVGLSMLMRKISNSGKLIVGHNMLLDLCHIVHQFFGHLPESYLEFKSLVHSLFPRILDTKIICHSQQFKENVPSSNLSILLETVSKSPFKITEVESVEGRSYSILADKCHEAGYDAYITGICFIALSNYLGGVQISWLNDTSAYIGLHRRDQVNIVMKALGKTNTYNIQKYADYQASLGVAIRSGDRKRKLSSS</sequence>
<dbReference type="GO" id="GO:0046872">
    <property type="term" value="F:metal ion binding"/>
    <property type="evidence" value="ECO:0007669"/>
    <property type="project" value="InterPro"/>
</dbReference>
<protein>
    <recommendedName>
        <fullName evidence="3">Poly(A)-specific ribonuclease RNA-binding domain-containing protein</fullName>
    </recommendedName>
</protein>
<dbReference type="GO" id="GO:1990431">
    <property type="term" value="P:priRNA 3'-end processing"/>
    <property type="evidence" value="ECO:0007669"/>
    <property type="project" value="TreeGrafter"/>
</dbReference>
<dbReference type="InterPro" id="IPR051181">
    <property type="entry name" value="CAF1_poly(A)_ribonucleases"/>
</dbReference>